<evidence type="ECO:0000313" key="2">
    <source>
        <dbReference type="EMBL" id="KAG9476888.1"/>
    </source>
</evidence>
<comment type="caution">
    <text evidence="2">The sequence shown here is derived from an EMBL/GenBank/DDBJ whole genome shotgun (WGS) entry which is preliminary data.</text>
</comment>
<keyword evidence="1" id="KW-1133">Transmembrane helix</keyword>
<dbReference type="AlphaFoldDB" id="A0A8J6EVP8"/>
<feature type="transmembrane region" description="Helical" evidence="1">
    <location>
        <begin position="21"/>
        <end position="41"/>
    </location>
</feature>
<keyword evidence="3" id="KW-1185">Reference proteome</keyword>
<evidence type="ECO:0000313" key="3">
    <source>
        <dbReference type="Proteomes" id="UP000770717"/>
    </source>
</evidence>
<name>A0A8J6EVP8_ELECQ</name>
<organism evidence="2 3">
    <name type="scientific">Eleutherodactylus coqui</name>
    <name type="common">Puerto Rican coqui</name>
    <dbReference type="NCBI Taxonomy" id="57060"/>
    <lineage>
        <taxon>Eukaryota</taxon>
        <taxon>Metazoa</taxon>
        <taxon>Chordata</taxon>
        <taxon>Craniata</taxon>
        <taxon>Vertebrata</taxon>
        <taxon>Euteleostomi</taxon>
        <taxon>Amphibia</taxon>
        <taxon>Batrachia</taxon>
        <taxon>Anura</taxon>
        <taxon>Neobatrachia</taxon>
        <taxon>Hyloidea</taxon>
        <taxon>Eleutherodactylidae</taxon>
        <taxon>Eleutherodactylinae</taxon>
        <taxon>Eleutherodactylus</taxon>
        <taxon>Eleutherodactylus</taxon>
    </lineage>
</organism>
<protein>
    <submittedName>
        <fullName evidence="2">Uncharacterized protein</fullName>
    </submittedName>
</protein>
<keyword evidence="1" id="KW-0812">Transmembrane</keyword>
<dbReference type="EMBL" id="WNTK01000010">
    <property type="protein sequence ID" value="KAG9476888.1"/>
    <property type="molecule type" value="Genomic_DNA"/>
</dbReference>
<proteinExistence type="predicted"/>
<accession>A0A8J6EVP8</accession>
<sequence>MVQVVLRKSNSTWNCSMSCSVLWLFFPPLFISLELLVLHTVEHSWVHLGFGHVAKTCCCHFQAKWLHKFAGNSCFTC</sequence>
<gene>
    <name evidence="2" type="ORF">GDO78_002341</name>
</gene>
<reference evidence="2" key="1">
    <citation type="thesis" date="2020" institute="ProQuest LLC" country="789 East Eisenhower Parkway, Ann Arbor, MI, USA">
        <title>Comparative Genomics and Chromosome Evolution.</title>
        <authorList>
            <person name="Mudd A.B."/>
        </authorList>
    </citation>
    <scope>NUCLEOTIDE SEQUENCE</scope>
    <source>
        <strain evidence="2">HN-11 Male</strain>
        <tissue evidence="2">Kidney and liver</tissue>
    </source>
</reference>
<evidence type="ECO:0000256" key="1">
    <source>
        <dbReference type="SAM" id="Phobius"/>
    </source>
</evidence>
<dbReference type="Proteomes" id="UP000770717">
    <property type="component" value="Unassembled WGS sequence"/>
</dbReference>
<keyword evidence="1" id="KW-0472">Membrane</keyword>